<evidence type="ECO:0000313" key="2">
    <source>
        <dbReference type="Proteomes" id="UP000233786"/>
    </source>
</evidence>
<dbReference type="AlphaFoldDB" id="A0A2N3XW54"/>
<evidence type="ECO:0000313" key="1">
    <source>
        <dbReference type="EMBL" id="PKW14906.1"/>
    </source>
</evidence>
<keyword evidence="2" id="KW-1185">Reference proteome</keyword>
<organism evidence="1 2">
    <name type="scientific">Saccharopolyspora spinosa</name>
    <dbReference type="NCBI Taxonomy" id="60894"/>
    <lineage>
        <taxon>Bacteria</taxon>
        <taxon>Bacillati</taxon>
        <taxon>Actinomycetota</taxon>
        <taxon>Actinomycetes</taxon>
        <taxon>Pseudonocardiales</taxon>
        <taxon>Pseudonocardiaceae</taxon>
        <taxon>Saccharopolyspora</taxon>
    </lineage>
</organism>
<proteinExistence type="predicted"/>
<gene>
    <name evidence="1" type="ORF">A8926_2562</name>
</gene>
<reference evidence="1" key="1">
    <citation type="submission" date="2017-12" db="EMBL/GenBank/DDBJ databases">
        <title>Sequencing the genomes of 1000 Actinobacteria strains.</title>
        <authorList>
            <person name="Klenk H.-P."/>
        </authorList>
    </citation>
    <scope>NUCLEOTIDE SEQUENCE [LARGE SCALE GENOMIC DNA]</scope>
    <source>
        <strain evidence="1">DSM 44228</strain>
    </source>
</reference>
<comment type="caution">
    <text evidence="1">The sequence shown here is derived from an EMBL/GenBank/DDBJ whole genome shotgun (WGS) entry which is preliminary data.</text>
</comment>
<dbReference type="InterPro" id="IPR029068">
    <property type="entry name" value="Glyas_Bleomycin-R_OHBP_Dase"/>
</dbReference>
<dbReference type="EMBL" id="PJNB01000001">
    <property type="protein sequence ID" value="PKW14906.1"/>
    <property type="molecule type" value="Genomic_DNA"/>
</dbReference>
<accession>A0A2N3XW54</accession>
<dbReference type="RefSeq" id="WP_238935403.1">
    <property type="nucleotide sequence ID" value="NZ_CP061007.1"/>
</dbReference>
<dbReference type="STRING" id="994479.GCA_000194155_02878"/>
<sequence length="46" mass="4864">MEFGPGNAHSAYVAEPDHNIVELWTWDVRQGNPGAPSAISEGVSGL</sequence>
<dbReference type="SUPFAM" id="SSF54593">
    <property type="entry name" value="Glyoxalase/Bleomycin resistance protein/Dihydroxybiphenyl dioxygenase"/>
    <property type="match status" value="1"/>
</dbReference>
<protein>
    <submittedName>
        <fullName evidence="1">Uncharacterized protein</fullName>
    </submittedName>
</protein>
<name>A0A2N3XW54_SACSN</name>
<dbReference type="Proteomes" id="UP000233786">
    <property type="component" value="Unassembled WGS sequence"/>
</dbReference>